<keyword evidence="2" id="KW-0012">Acyltransferase</keyword>
<sequence length="161" mass="18265">MNCAIRQVTAADVDAVTRLEAKCFPPHEAPGREVFARRIAAFGDSFFVAEQDGEILGMINGCVTDQPRILDAMYQDESLHRPEGAYQTVFGLAVDPDFRRQGIASQLMRYFIQLAKERGKAGLVLTCSLDKIPFYERYGYENEGCFKTDSDGDWYRMVLRF</sequence>
<feature type="domain" description="N-acetyltransferase" evidence="3">
    <location>
        <begin position="3"/>
        <end position="161"/>
    </location>
</feature>
<evidence type="ECO:0000256" key="1">
    <source>
        <dbReference type="ARBA" id="ARBA00022679"/>
    </source>
</evidence>
<dbReference type="InterPro" id="IPR000182">
    <property type="entry name" value="GNAT_dom"/>
</dbReference>
<organism evidence="4">
    <name type="scientific">uncultured Anaerotruncus sp</name>
    <dbReference type="NCBI Taxonomy" id="905011"/>
    <lineage>
        <taxon>Bacteria</taxon>
        <taxon>Bacillati</taxon>
        <taxon>Bacillota</taxon>
        <taxon>Clostridia</taxon>
        <taxon>Eubacteriales</taxon>
        <taxon>Oscillospiraceae</taxon>
        <taxon>Anaerotruncus</taxon>
        <taxon>environmental samples</taxon>
    </lineage>
</organism>
<keyword evidence="1 4" id="KW-0808">Transferase</keyword>
<accession>A0A6N2T823</accession>
<dbReference type="Gene3D" id="3.40.630.30">
    <property type="match status" value="1"/>
</dbReference>
<proteinExistence type="predicted"/>
<name>A0A6N2T823_9FIRM</name>
<dbReference type="PANTHER" id="PTHR10908:SF0">
    <property type="entry name" value="SEROTONIN N-ACETYLTRANSFERASE"/>
    <property type="match status" value="1"/>
</dbReference>
<gene>
    <name evidence="4" type="ORF">AULFYP135_01265</name>
</gene>
<dbReference type="SUPFAM" id="SSF55729">
    <property type="entry name" value="Acyl-CoA N-acyltransferases (Nat)"/>
    <property type="match status" value="1"/>
</dbReference>
<dbReference type="GO" id="GO:0008080">
    <property type="term" value="F:N-acetyltransferase activity"/>
    <property type="evidence" value="ECO:0007669"/>
    <property type="project" value="UniProtKB-ARBA"/>
</dbReference>
<dbReference type="AlphaFoldDB" id="A0A6N2T823"/>
<dbReference type="CDD" id="cd04301">
    <property type="entry name" value="NAT_SF"/>
    <property type="match status" value="1"/>
</dbReference>
<dbReference type="PANTHER" id="PTHR10908">
    <property type="entry name" value="SEROTONIN N-ACETYLTRANSFERASE"/>
    <property type="match status" value="1"/>
</dbReference>
<evidence type="ECO:0000313" key="4">
    <source>
        <dbReference type="EMBL" id="VYT00712.1"/>
    </source>
</evidence>
<dbReference type="PROSITE" id="PS51186">
    <property type="entry name" value="GNAT"/>
    <property type="match status" value="1"/>
</dbReference>
<dbReference type="InterPro" id="IPR051635">
    <property type="entry name" value="SNAT-like"/>
</dbReference>
<evidence type="ECO:0000259" key="3">
    <source>
        <dbReference type="PROSITE" id="PS51186"/>
    </source>
</evidence>
<reference evidence="4" key="1">
    <citation type="submission" date="2019-11" db="EMBL/GenBank/DDBJ databases">
        <authorList>
            <person name="Feng L."/>
        </authorList>
    </citation>
    <scope>NUCLEOTIDE SEQUENCE</scope>
    <source>
        <strain evidence="4">AundefinedLFYP135</strain>
    </source>
</reference>
<evidence type="ECO:0000256" key="2">
    <source>
        <dbReference type="ARBA" id="ARBA00023315"/>
    </source>
</evidence>
<dbReference type="EMBL" id="CACRSL010000003">
    <property type="protein sequence ID" value="VYT00712.1"/>
    <property type="molecule type" value="Genomic_DNA"/>
</dbReference>
<dbReference type="Pfam" id="PF00583">
    <property type="entry name" value="Acetyltransf_1"/>
    <property type="match status" value="1"/>
</dbReference>
<dbReference type="InterPro" id="IPR016181">
    <property type="entry name" value="Acyl_CoA_acyltransferase"/>
</dbReference>
<protein>
    <submittedName>
        <fullName evidence="4">Putative acetyltransferase</fullName>
    </submittedName>
</protein>